<organism evidence="2 3">
    <name type="scientific">Oesophagostomum dentatum</name>
    <name type="common">Nodular worm</name>
    <dbReference type="NCBI Taxonomy" id="61180"/>
    <lineage>
        <taxon>Eukaryota</taxon>
        <taxon>Metazoa</taxon>
        <taxon>Ecdysozoa</taxon>
        <taxon>Nematoda</taxon>
        <taxon>Chromadorea</taxon>
        <taxon>Rhabditida</taxon>
        <taxon>Rhabditina</taxon>
        <taxon>Rhabditomorpha</taxon>
        <taxon>Strongyloidea</taxon>
        <taxon>Strongylidae</taxon>
        <taxon>Oesophagostomum</taxon>
    </lineage>
</organism>
<dbReference type="AlphaFoldDB" id="A0A0B1RQT6"/>
<dbReference type="OrthoDB" id="550577at2759"/>
<proteinExistence type="predicted"/>
<feature type="region of interest" description="Disordered" evidence="1">
    <location>
        <begin position="67"/>
        <end position="86"/>
    </location>
</feature>
<evidence type="ECO:0000313" key="3">
    <source>
        <dbReference type="Proteomes" id="UP000053660"/>
    </source>
</evidence>
<accession>A0A0B1RQT6</accession>
<evidence type="ECO:0000313" key="2">
    <source>
        <dbReference type="EMBL" id="KHJ75428.1"/>
    </source>
</evidence>
<keyword evidence="3" id="KW-1185">Reference proteome</keyword>
<feature type="compositionally biased region" description="Pro residues" evidence="1">
    <location>
        <begin position="67"/>
        <end position="78"/>
    </location>
</feature>
<dbReference type="Proteomes" id="UP000053660">
    <property type="component" value="Unassembled WGS sequence"/>
</dbReference>
<evidence type="ECO:0000256" key="1">
    <source>
        <dbReference type="SAM" id="MobiDB-lite"/>
    </source>
</evidence>
<name>A0A0B1RQT6_OESDE</name>
<gene>
    <name evidence="2" type="ORF">OESDEN_24956</name>
</gene>
<dbReference type="EMBL" id="KN612755">
    <property type="protein sequence ID" value="KHJ75428.1"/>
    <property type="molecule type" value="Genomic_DNA"/>
</dbReference>
<protein>
    <submittedName>
        <fullName evidence="2">Uncharacterized protein</fullName>
    </submittedName>
</protein>
<reference evidence="2 3" key="1">
    <citation type="submission" date="2014-03" db="EMBL/GenBank/DDBJ databases">
        <title>Draft genome of the hookworm Oesophagostomum dentatum.</title>
        <authorList>
            <person name="Mitreva M."/>
        </authorList>
    </citation>
    <scope>NUCLEOTIDE SEQUENCE [LARGE SCALE GENOMIC DNA]</scope>
    <source>
        <strain evidence="2 3">OD-Hann</strain>
    </source>
</reference>
<sequence length="321" mass="35368">MALKPTKGFITPSPGWESDIKQGTCAGDGGSAPFQSSNHIARCGAINIFKWGSSQCYIEVIPDPTLPPAPATTQPPAPTRTQPSTPKPLVYSRTLIFLQKHTAVGQSVFIRGGNIHQHVCSPGPYQQDIDPCAISIIHNTTTTNSEYQAWKQGDRYLDFEGEETGQGKYGAQSAIGTPSIWTSNNPYEKGYHPSNVYGKAFWFVELLMDCSNTYDGWFDLKGFTSNGGWERDIKQGVCSGNAGVPPHLAINHIAKCGAINVFYWESGACNITDDSGAYFVSIARNYHLTSSPPAVYENSNSTEERHSNWTIRLHRWRNQSR</sequence>